<dbReference type="AlphaFoldDB" id="A0A8S1K851"/>
<keyword evidence="2" id="KW-1185">Reference proteome</keyword>
<protein>
    <submittedName>
        <fullName evidence="1">Uncharacterized protein</fullName>
    </submittedName>
</protein>
<dbReference type="EMBL" id="CAJJDM010000012">
    <property type="protein sequence ID" value="CAD8050593.1"/>
    <property type="molecule type" value="Genomic_DNA"/>
</dbReference>
<evidence type="ECO:0000313" key="1">
    <source>
        <dbReference type="EMBL" id="CAD8050593.1"/>
    </source>
</evidence>
<reference evidence="1" key="1">
    <citation type="submission" date="2021-01" db="EMBL/GenBank/DDBJ databases">
        <authorList>
            <consortium name="Genoscope - CEA"/>
            <person name="William W."/>
        </authorList>
    </citation>
    <scope>NUCLEOTIDE SEQUENCE</scope>
</reference>
<evidence type="ECO:0000313" key="2">
    <source>
        <dbReference type="Proteomes" id="UP000688137"/>
    </source>
</evidence>
<dbReference type="Proteomes" id="UP000688137">
    <property type="component" value="Unassembled WGS sequence"/>
</dbReference>
<name>A0A8S1K851_PARPR</name>
<sequence>MNFQLTQSQYAVQQYSTEIRNQDRESKISTLRDKQRQRNLQQLNQINYDFKQFDSLIKQFQDITLTDELRFELLKPAIHFTDDDDNSHYAIKMLVEANDVVYLLKETVYNENLSLEYRSDSLLLLAQMMYSNYELCSELLKQGILQLLIDLVKISFYHENQIFLSHSLLGLANSITHEQKIRSIYIENQLDQLMLQILQKYDDQNIKNNIARIMNDWFRSRLETIDIDLFTQILNYILIIPSQNNCEYKENVVWFVYGFISQVLDQLKDMSDQFIQQMMSLPNLTSFLRQKLFDKDQLGIVAGIRTITKIFRKVSDQSVLYDILYDDLRLLFRNGQQYEVNLAKIEILKLMQVMHQHSKCSIFAQEFNSTQHYYFYNLKCQEFTLLGLEVCNIEIFDDQQLSILLNLCKNILMTDMIDTTKLQAALTIIQKILDYNSTYYFKIQDCILIIEQLQENKNIQIFSSASNLIENYKQFIKQ</sequence>
<accession>A0A8S1K851</accession>
<dbReference type="OMA" id="ARIMNDW"/>
<organism evidence="1 2">
    <name type="scientific">Paramecium primaurelia</name>
    <dbReference type="NCBI Taxonomy" id="5886"/>
    <lineage>
        <taxon>Eukaryota</taxon>
        <taxon>Sar</taxon>
        <taxon>Alveolata</taxon>
        <taxon>Ciliophora</taxon>
        <taxon>Intramacronucleata</taxon>
        <taxon>Oligohymenophorea</taxon>
        <taxon>Peniculida</taxon>
        <taxon>Parameciidae</taxon>
        <taxon>Paramecium</taxon>
    </lineage>
</organism>
<gene>
    <name evidence="1" type="ORF">PPRIM_AZ9-3.1.T0170135</name>
</gene>
<proteinExistence type="predicted"/>
<comment type="caution">
    <text evidence="1">The sequence shown here is derived from an EMBL/GenBank/DDBJ whole genome shotgun (WGS) entry which is preliminary data.</text>
</comment>